<dbReference type="EMBL" id="AUPL01001074">
    <property type="protein sequence ID" value="ESL11185.1"/>
    <property type="molecule type" value="Genomic_DNA"/>
</dbReference>
<feature type="region of interest" description="Disordered" evidence="2">
    <location>
        <begin position="23"/>
        <end position="44"/>
    </location>
</feature>
<keyword evidence="1" id="KW-0175">Coiled coil</keyword>
<feature type="region of interest" description="Disordered" evidence="2">
    <location>
        <begin position="124"/>
        <end position="146"/>
    </location>
</feature>
<sequence length="482" mass="52933">MDVEDVIFRHRARLEEYRRFLDTGAASSTKPPKSPNGGGSDVLRTATPVNAVEGEALSPLPVRPGSEACGGVLLLPCVASVSPVRKKTGRVDGGRDRKLQRGESAKNTGEERRLQWARELNTFPESADPMPEGWKAQTGSRGGVTETHSGAALRRAFSGPAVALSGKHRSIHDWLTEEERFFDAQLKAASRYYMTRPDAMYARSQLWLEGRERSLQQLQQEFLRDNLEECSFQPRVATLRSLPRWSGSTHADSDLCEDPSVVAHLERMEEARQLRAKAERRLKGNNAGTWTNSVTVPREFEFAKKVAVIPSLRKPVLNVIPLHHDQKAKEGEASHTDSNCAGAVCESHPPATMVTPPQREPRDGERDKEEEEEEAATAVGGGAPNVRENGGAAVTGDTAVSQLELVSLLEATVAHLKEELANKEQQLQAQRGELALLSRELEVAKATVRRLSLQDVVKMEERPTTPGPNLPLECEMSGESNA</sequence>
<comment type="caution">
    <text evidence="3">The sequence shown here is derived from an EMBL/GenBank/DDBJ whole genome shotgun (WGS) entry which is preliminary data.</text>
</comment>
<feature type="region of interest" description="Disordered" evidence="2">
    <location>
        <begin position="327"/>
        <end position="392"/>
    </location>
</feature>
<keyword evidence="4" id="KW-1185">Reference proteome</keyword>
<dbReference type="OrthoDB" id="247295at2759"/>
<evidence type="ECO:0000256" key="2">
    <source>
        <dbReference type="SAM" id="MobiDB-lite"/>
    </source>
</evidence>
<feature type="coiled-coil region" evidence="1">
    <location>
        <begin position="406"/>
        <end position="454"/>
    </location>
</feature>
<name>A0A061JA17_TRYRA</name>
<accession>A0A061JA17</accession>
<feature type="compositionally biased region" description="Basic and acidic residues" evidence="2">
    <location>
        <begin position="89"/>
        <end position="111"/>
    </location>
</feature>
<gene>
    <name evidence="3" type="ORF">TRSC58_01074</name>
</gene>
<dbReference type="Proteomes" id="UP000031737">
    <property type="component" value="Unassembled WGS sequence"/>
</dbReference>
<evidence type="ECO:0000313" key="3">
    <source>
        <dbReference type="EMBL" id="ESL11185.1"/>
    </source>
</evidence>
<proteinExistence type="predicted"/>
<evidence type="ECO:0000256" key="1">
    <source>
        <dbReference type="SAM" id="Coils"/>
    </source>
</evidence>
<feature type="region of interest" description="Disordered" evidence="2">
    <location>
        <begin position="459"/>
        <end position="482"/>
    </location>
</feature>
<reference evidence="3 4" key="1">
    <citation type="submission" date="2013-07" db="EMBL/GenBank/DDBJ databases">
        <authorList>
            <person name="Stoco P.H."/>
            <person name="Wagner G."/>
            <person name="Gerber A."/>
            <person name="Zaha A."/>
            <person name="Thompson C."/>
            <person name="Bartholomeu D.C."/>
            <person name="Luckemeyer D.D."/>
            <person name="Bahia D."/>
            <person name="Loreto E."/>
            <person name="Prestes E.B."/>
            <person name="Lima F.M."/>
            <person name="Rodrigues-Luiz G."/>
            <person name="Vallejo G.A."/>
            <person name="Filho J.F."/>
            <person name="Monteiro K.M."/>
            <person name="Tyler K.M."/>
            <person name="de Almeida L.G."/>
            <person name="Ortiz M.F."/>
            <person name="Siervo M.A."/>
            <person name="de Moraes M.H."/>
            <person name="Cunha O.L."/>
            <person name="Mendonca-Neto R."/>
            <person name="Silva R."/>
            <person name="Teixeira S.M."/>
            <person name="Murta S.M."/>
            <person name="Sincero T.C."/>
            <person name="Mendes T.A."/>
            <person name="Urmenyi T.P."/>
            <person name="Silva V.G."/>
            <person name="da Rocha W.D."/>
            <person name="Andersson B."/>
            <person name="Romanha A.J."/>
            <person name="Steindel M."/>
            <person name="de Vasconcelos A.T."/>
            <person name="Grisard E.C."/>
        </authorList>
    </citation>
    <scope>NUCLEOTIDE SEQUENCE [LARGE SCALE GENOMIC DNA]</scope>
    <source>
        <strain evidence="3 4">SC58</strain>
    </source>
</reference>
<dbReference type="VEuPathDB" id="TriTrypDB:TRSC58_01074"/>
<evidence type="ECO:0000313" key="4">
    <source>
        <dbReference type="Proteomes" id="UP000031737"/>
    </source>
</evidence>
<dbReference type="AlphaFoldDB" id="A0A061JA17"/>
<feature type="region of interest" description="Disordered" evidence="2">
    <location>
        <begin position="85"/>
        <end position="111"/>
    </location>
</feature>
<organism evidence="3 4">
    <name type="scientific">Trypanosoma rangeli SC58</name>
    <dbReference type="NCBI Taxonomy" id="429131"/>
    <lineage>
        <taxon>Eukaryota</taxon>
        <taxon>Discoba</taxon>
        <taxon>Euglenozoa</taxon>
        <taxon>Kinetoplastea</taxon>
        <taxon>Metakinetoplastina</taxon>
        <taxon>Trypanosomatida</taxon>
        <taxon>Trypanosomatidae</taxon>
        <taxon>Trypanosoma</taxon>
        <taxon>Herpetosoma</taxon>
    </lineage>
</organism>
<protein>
    <submittedName>
        <fullName evidence="3">Uncharacterized protein</fullName>
    </submittedName>
</protein>